<name>A0A7C8L6M8_9BACI</name>
<dbReference type="Proteomes" id="UP000480246">
    <property type="component" value="Unassembled WGS sequence"/>
</dbReference>
<organism evidence="1 2">
    <name type="scientific">Gracilibacillus oryzae</name>
    <dbReference type="NCBI Taxonomy" id="1672701"/>
    <lineage>
        <taxon>Bacteria</taxon>
        <taxon>Bacillati</taxon>
        <taxon>Bacillota</taxon>
        <taxon>Bacilli</taxon>
        <taxon>Bacillales</taxon>
        <taxon>Bacillaceae</taxon>
        <taxon>Gracilibacillus</taxon>
    </lineage>
</organism>
<evidence type="ECO:0008006" key="3">
    <source>
        <dbReference type="Google" id="ProtNLM"/>
    </source>
</evidence>
<dbReference type="InterPro" id="IPR022258">
    <property type="entry name" value="Flagellar_operon_YvyF"/>
</dbReference>
<dbReference type="RefSeq" id="WP_153400760.1">
    <property type="nucleotide sequence ID" value="NZ_ML762424.1"/>
</dbReference>
<comment type="caution">
    <text evidence="1">The sequence shown here is derived from an EMBL/GenBank/DDBJ whole genome shotgun (WGS) entry which is preliminary data.</text>
</comment>
<proteinExistence type="predicted"/>
<sequence length="139" mass="16342">MAEIANCERCDKLFAKVTRPICAECVKEEEKKYEIVYKFLKVRENRQATIPEIVEGTGVEHDLILHFVKEKRLRQSQFPNLTYPCERCGKQISKGKICDSCVGEFQSDLHQLDQENQVKQRNLEEEQNKAKTYFTRINK</sequence>
<dbReference type="OrthoDB" id="1739831at2"/>
<dbReference type="NCBIfam" id="TIGR03826">
    <property type="entry name" value="YvyF"/>
    <property type="match status" value="1"/>
</dbReference>
<protein>
    <recommendedName>
        <fullName evidence="3">Flagellar protein</fullName>
    </recommendedName>
</protein>
<gene>
    <name evidence="1" type="ORF">F9U64_00180</name>
</gene>
<keyword evidence="2" id="KW-1185">Reference proteome</keyword>
<dbReference type="EMBL" id="WEID01000001">
    <property type="protein sequence ID" value="KAB8139485.1"/>
    <property type="molecule type" value="Genomic_DNA"/>
</dbReference>
<reference evidence="1 2" key="1">
    <citation type="submission" date="2019-10" db="EMBL/GenBank/DDBJ databases">
        <title>Gracilibacillus sp. nov. isolated from rice seeds.</title>
        <authorList>
            <person name="He S."/>
        </authorList>
    </citation>
    <scope>NUCLEOTIDE SEQUENCE [LARGE SCALE GENOMIC DNA]</scope>
    <source>
        <strain evidence="1 2">TD8</strain>
    </source>
</reference>
<evidence type="ECO:0000313" key="1">
    <source>
        <dbReference type="EMBL" id="KAB8139485.1"/>
    </source>
</evidence>
<dbReference type="AlphaFoldDB" id="A0A7C8L6M8"/>
<evidence type="ECO:0000313" key="2">
    <source>
        <dbReference type="Proteomes" id="UP000480246"/>
    </source>
</evidence>
<accession>A0A7C8L6M8</accession>